<dbReference type="OrthoDB" id="2365484at2759"/>
<feature type="domain" description="KOW" evidence="6">
    <location>
        <begin position="7"/>
        <end position="32"/>
    </location>
</feature>
<dbReference type="SUPFAM" id="SSF50104">
    <property type="entry name" value="Translation proteins SH3-like domain"/>
    <property type="match status" value="1"/>
</dbReference>
<evidence type="ECO:0000256" key="4">
    <source>
        <dbReference type="ARBA" id="ARBA00035224"/>
    </source>
</evidence>
<accession>A0A7M7M5E2</accession>
<reference evidence="7" key="1">
    <citation type="submission" date="2021-01" db="UniProtKB">
        <authorList>
            <consortium name="EnsemblMetazoa"/>
        </authorList>
    </citation>
    <scope>IDENTIFICATION</scope>
</reference>
<dbReference type="Gene3D" id="2.30.30.770">
    <property type="match status" value="1"/>
</dbReference>
<organism evidence="7 8">
    <name type="scientific">Varroa destructor</name>
    <name type="common">Honeybee mite</name>
    <dbReference type="NCBI Taxonomy" id="109461"/>
    <lineage>
        <taxon>Eukaryota</taxon>
        <taxon>Metazoa</taxon>
        <taxon>Ecdysozoa</taxon>
        <taxon>Arthropoda</taxon>
        <taxon>Chelicerata</taxon>
        <taxon>Arachnida</taxon>
        <taxon>Acari</taxon>
        <taxon>Parasitiformes</taxon>
        <taxon>Mesostigmata</taxon>
        <taxon>Gamasina</taxon>
        <taxon>Dermanyssoidea</taxon>
        <taxon>Varroidae</taxon>
        <taxon>Varroa</taxon>
    </lineage>
</organism>
<sequence>MGKIMKPNKVVLVLNGRYAGKKAVIVKQMDDGKPYSQALIAGIARYPRKIITRLSKKKIERRCKIKTFVKFVNYNHLMPTRYTVDISFDPKKVSRNALTDPNRKRLARLEVKQKFEERFKQGLNRWFFRKLRF</sequence>
<dbReference type="InterPro" id="IPR001141">
    <property type="entry name" value="Ribosomal_eL27"/>
</dbReference>
<evidence type="ECO:0000256" key="2">
    <source>
        <dbReference type="ARBA" id="ARBA00022980"/>
    </source>
</evidence>
<dbReference type="GO" id="GO:0003735">
    <property type="term" value="F:structural constituent of ribosome"/>
    <property type="evidence" value="ECO:0007669"/>
    <property type="project" value="InterPro"/>
</dbReference>
<protein>
    <recommendedName>
        <fullName evidence="4">Large ribosomal subunit protein eL27</fullName>
    </recommendedName>
    <alternativeName>
        <fullName evidence="5">60S ribosomal protein L27</fullName>
    </alternativeName>
</protein>
<dbReference type="FunCoup" id="A0A7M7M5E2">
    <property type="interactions" value="1205"/>
</dbReference>
<dbReference type="GeneID" id="111245858"/>
<dbReference type="Pfam" id="PF00467">
    <property type="entry name" value="KOW"/>
    <property type="match status" value="1"/>
</dbReference>
<dbReference type="InterPro" id="IPR008991">
    <property type="entry name" value="Translation_prot_SH3-like_sf"/>
</dbReference>
<dbReference type="InterPro" id="IPR005824">
    <property type="entry name" value="KOW"/>
</dbReference>
<dbReference type="FunFam" id="2.30.30.770:FF:000001">
    <property type="entry name" value="60S ribosomal protein L27"/>
    <property type="match status" value="1"/>
</dbReference>
<dbReference type="GO" id="GO:0005840">
    <property type="term" value="C:ribosome"/>
    <property type="evidence" value="ECO:0007669"/>
    <property type="project" value="UniProtKB-KW"/>
</dbReference>
<dbReference type="EnsemblMetazoa" id="XM_022794758">
    <property type="protein sequence ID" value="XP_022650493"/>
    <property type="gene ID" value="LOC111245858"/>
</dbReference>
<dbReference type="Pfam" id="PF01777">
    <property type="entry name" value="Ribosomal_L27e"/>
    <property type="match status" value="1"/>
</dbReference>
<keyword evidence="2" id="KW-0689">Ribosomal protein</keyword>
<dbReference type="InterPro" id="IPR041991">
    <property type="entry name" value="Ribosomal_eL27_KOW"/>
</dbReference>
<name>A0A7M7M5E2_VARDE</name>
<comment type="similarity">
    <text evidence="1">Belongs to the eukaryotic ribosomal protein eL27 family.</text>
</comment>
<dbReference type="GO" id="GO:0006412">
    <property type="term" value="P:translation"/>
    <property type="evidence" value="ECO:0007669"/>
    <property type="project" value="InterPro"/>
</dbReference>
<evidence type="ECO:0000313" key="7">
    <source>
        <dbReference type="EnsemblMetazoa" id="XP_022650493"/>
    </source>
</evidence>
<dbReference type="GO" id="GO:1990904">
    <property type="term" value="C:ribonucleoprotein complex"/>
    <property type="evidence" value="ECO:0007669"/>
    <property type="project" value="UniProtKB-KW"/>
</dbReference>
<proteinExistence type="inferred from homology"/>
<dbReference type="InParanoid" id="A0A7M7M5E2"/>
<evidence type="ECO:0000259" key="6">
    <source>
        <dbReference type="Pfam" id="PF00467"/>
    </source>
</evidence>
<dbReference type="KEGG" id="vde:111245858"/>
<evidence type="ECO:0000256" key="5">
    <source>
        <dbReference type="ARBA" id="ARBA00035329"/>
    </source>
</evidence>
<dbReference type="Proteomes" id="UP000594260">
    <property type="component" value="Unplaced"/>
</dbReference>
<keyword evidence="3" id="KW-0687">Ribonucleoprotein</keyword>
<keyword evidence="8" id="KW-1185">Reference proteome</keyword>
<evidence type="ECO:0000313" key="8">
    <source>
        <dbReference type="Proteomes" id="UP000594260"/>
    </source>
</evidence>
<evidence type="ECO:0000256" key="1">
    <source>
        <dbReference type="ARBA" id="ARBA00009124"/>
    </source>
</evidence>
<dbReference type="AlphaFoldDB" id="A0A7M7M5E2"/>
<dbReference type="RefSeq" id="XP_022650493.1">
    <property type="nucleotide sequence ID" value="XM_022794758.1"/>
</dbReference>
<dbReference type="CDD" id="cd06090">
    <property type="entry name" value="KOW_RPL27"/>
    <property type="match status" value="1"/>
</dbReference>
<evidence type="ECO:0000256" key="3">
    <source>
        <dbReference type="ARBA" id="ARBA00023274"/>
    </source>
</evidence>
<dbReference type="InterPro" id="IPR038655">
    <property type="entry name" value="Ribosomal_eL27_sf"/>
</dbReference>
<dbReference type="OMA" id="MKVVNYS"/>
<dbReference type="PANTHER" id="PTHR10497">
    <property type="entry name" value="60S RIBOSOMAL PROTEIN L27"/>
    <property type="match status" value="1"/>
</dbReference>
<dbReference type="CTD" id="6155"/>